<dbReference type="Pfam" id="PF03975">
    <property type="entry name" value="CheD"/>
    <property type="match status" value="1"/>
</dbReference>
<evidence type="ECO:0000256" key="2">
    <source>
        <dbReference type="ARBA" id="ARBA00022801"/>
    </source>
</evidence>
<dbReference type="PANTHER" id="PTHR35147">
    <property type="entry name" value="CHEMORECEPTOR GLUTAMINE DEAMIDASE CHED-RELATED"/>
    <property type="match status" value="1"/>
</dbReference>
<keyword evidence="1 3" id="KW-0145">Chemotaxis</keyword>
<gene>
    <name evidence="3" type="primary">cheD</name>
    <name evidence="4" type="ORF">SAMN04487946_1177</name>
</gene>
<dbReference type="OrthoDB" id="10499at2157"/>
<dbReference type="CDD" id="cd16352">
    <property type="entry name" value="CheD"/>
    <property type="match status" value="1"/>
</dbReference>
<organism evidence="4 5">
    <name type="scientific">Halobellus clavatus</name>
    <dbReference type="NCBI Taxonomy" id="660517"/>
    <lineage>
        <taxon>Archaea</taxon>
        <taxon>Methanobacteriati</taxon>
        <taxon>Methanobacteriota</taxon>
        <taxon>Stenosarchaea group</taxon>
        <taxon>Halobacteria</taxon>
        <taxon>Halobacteriales</taxon>
        <taxon>Haloferacaceae</taxon>
        <taxon>Halobellus</taxon>
    </lineage>
</organism>
<sequence length="181" mass="18515">MKVYTSNQSTEQSTSERVKVGVADYAVTESGAELVTSGLGSCVGIALVDTETGIAGLAHAMLPAASDGRSQTDGGGPDPMSNDAKYVDTAVNGLLREMVDAGADRSRIEARVAGGSAMFEFNAGDGAVGERNVEATEEVLGEHGIPIVATDVGGDHGRSLSFDVSSGTLSVRRAHGDTRDL</sequence>
<dbReference type="Proteomes" id="UP000199170">
    <property type="component" value="Unassembled WGS sequence"/>
</dbReference>
<evidence type="ECO:0000313" key="4">
    <source>
        <dbReference type="EMBL" id="SDY46569.1"/>
    </source>
</evidence>
<keyword evidence="5" id="KW-1185">Reference proteome</keyword>
<dbReference type="InterPro" id="IPR011324">
    <property type="entry name" value="Cytotoxic_necrot_fac-like_cat"/>
</dbReference>
<name>A0A1H3K3Y7_9EURY</name>
<proteinExistence type="inferred from homology"/>
<dbReference type="AlphaFoldDB" id="A0A1H3K3Y7"/>
<dbReference type="EC" id="3.5.1.44" evidence="3"/>
<dbReference type="GO" id="GO:0006935">
    <property type="term" value="P:chemotaxis"/>
    <property type="evidence" value="ECO:0007669"/>
    <property type="project" value="UniProtKB-UniRule"/>
</dbReference>
<dbReference type="InterPro" id="IPR038592">
    <property type="entry name" value="CheD-like_sf"/>
</dbReference>
<dbReference type="RefSeq" id="WP_089769370.1">
    <property type="nucleotide sequence ID" value="NZ_FNPB01000017.1"/>
</dbReference>
<keyword evidence="2 3" id="KW-0378">Hydrolase</keyword>
<comment type="function">
    <text evidence="3">Probably deamidates glutamine residues to glutamate on methyl-accepting chemotaxis receptors (MCPs), playing an important role in chemotaxis.</text>
</comment>
<evidence type="ECO:0000256" key="3">
    <source>
        <dbReference type="HAMAP-Rule" id="MF_01440"/>
    </source>
</evidence>
<dbReference type="EMBL" id="FNPB01000017">
    <property type="protein sequence ID" value="SDY46569.1"/>
    <property type="molecule type" value="Genomic_DNA"/>
</dbReference>
<evidence type="ECO:0000313" key="5">
    <source>
        <dbReference type="Proteomes" id="UP000199170"/>
    </source>
</evidence>
<dbReference type="SUPFAM" id="SSF64438">
    <property type="entry name" value="CNF1/YfiH-like putative cysteine hydrolases"/>
    <property type="match status" value="1"/>
</dbReference>
<evidence type="ECO:0000256" key="1">
    <source>
        <dbReference type="ARBA" id="ARBA00022500"/>
    </source>
</evidence>
<dbReference type="GO" id="GO:0050568">
    <property type="term" value="F:protein-glutamine glutaminase activity"/>
    <property type="evidence" value="ECO:0007669"/>
    <property type="project" value="UniProtKB-UniRule"/>
</dbReference>
<comment type="catalytic activity">
    <reaction evidence="3">
        <text>L-glutaminyl-[protein] + H2O = L-glutamyl-[protein] + NH4(+)</text>
        <dbReference type="Rhea" id="RHEA:16441"/>
        <dbReference type="Rhea" id="RHEA-COMP:10207"/>
        <dbReference type="Rhea" id="RHEA-COMP:10208"/>
        <dbReference type="ChEBI" id="CHEBI:15377"/>
        <dbReference type="ChEBI" id="CHEBI:28938"/>
        <dbReference type="ChEBI" id="CHEBI:29973"/>
        <dbReference type="ChEBI" id="CHEBI:30011"/>
        <dbReference type="EC" id="3.5.1.44"/>
    </reaction>
</comment>
<dbReference type="HAMAP" id="MF_01440">
    <property type="entry name" value="CheD"/>
    <property type="match status" value="1"/>
</dbReference>
<dbReference type="InterPro" id="IPR005659">
    <property type="entry name" value="Chemorcpt_Glu_NH3ase_CheD"/>
</dbReference>
<dbReference type="PANTHER" id="PTHR35147:SF1">
    <property type="entry name" value="CHEMORECEPTOR GLUTAMINE DEAMIDASE CHED-RELATED"/>
    <property type="match status" value="1"/>
</dbReference>
<reference evidence="5" key="1">
    <citation type="submission" date="2016-10" db="EMBL/GenBank/DDBJ databases">
        <authorList>
            <person name="Varghese N."/>
            <person name="Submissions S."/>
        </authorList>
    </citation>
    <scope>NUCLEOTIDE SEQUENCE [LARGE SCALE GENOMIC DNA]</scope>
    <source>
        <strain evidence="5">CGMCC 1.10118</strain>
    </source>
</reference>
<dbReference type="Gene3D" id="3.30.1330.200">
    <property type="match status" value="1"/>
</dbReference>
<comment type="similarity">
    <text evidence="3">Belongs to the CheD family.</text>
</comment>
<protein>
    <recommendedName>
        <fullName evidence="3">Probable chemoreceptor glutamine deamidase CheD</fullName>
        <ecNumber evidence="3">3.5.1.44</ecNumber>
    </recommendedName>
</protein>
<accession>A0A1H3K3Y7</accession>
<dbReference type="STRING" id="660517.SAMN04487946_1177"/>